<feature type="compositionally biased region" description="Gly residues" evidence="5">
    <location>
        <begin position="18"/>
        <end position="28"/>
    </location>
</feature>
<evidence type="ECO:0000313" key="8">
    <source>
        <dbReference type="Proteomes" id="UP000283644"/>
    </source>
</evidence>
<keyword evidence="3 6" id="KW-1133">Transmembrane helix</keyword>
<keyword evidence="2 6" id="KW-0812">Transmembrane</keyword>
<evidence type="ECO:0000313" key="7">
    <source>
        <dbReference type="EMBL" id="RHW25625.1"/>
    </source>
</evidence>
<sequence length="323" mass="34329">MRFNPKARLDRSRVRDVGGSGGGMGGGSGMRLPIPGGIGGKGGIGGLILIIVLVIITQCTGVDLLGGGGTSGSAAYSPARLGDAKDSGRYDHCETGEDANEDPQNCGRVAIENSLTNYWDTELGSDFRPEEALITFTGSVSTACGGADSSVGPFYCPADETIYYDTTFFDQVLEQQLGGPDGGFVEYYVLAHEYGHHISNLLGFMGKVRTQETGPTSPGVRLELQADCYAGLWAHHATETEDEAGEVLLLDLSQEDIDLALEAASTVGDDYIQRKTQGQVTEESWTHGSSAQRKHWFMVGYEEGSLDECDTFAASEDEVLGEG</sequence>
<keyword evidence="8" id="KW-1185">Reference proteome</keyword>
<dbReference type="Proteomes" id="UP000283644">
    <property type="component" value="Unassembled WGS sequence"/>
</dbReference>
<accession>A0A417XZ50</accession>
<evidence type="ECO:0000256" key="3">
    <source>
        <dbReference type="ARBA" id="ARBA00022989"/>
    </source>
</evidence>
<evidence type="ECO:0000256" key="2">
    <source>
        <dbReference type="ARBA" id="ARBA00022692"/>
    </source>
</evidence>
<feature type="region of interest" description="Disordered" evidence="5">
    <location>
        <begin position="1"/>
        <end position="28"/>
    </location>
</feature>
<dbReference type="Pfam" id="PF04228">
    <property type="entry name" value="Zn_peptidase"/>
    <property type="match status" value="1"/>
</dbReference>
<gene>
    <name evidence="7" type="ORF">D0Z08_18830</name>
</gene>
<dbReference type="GO" id="GO:0016020">
    <property type="term" value="C:membrane"/>
    <property type="evidence" value="ECO:0007669"/>
    <property type="project" value="UniProtKB-SubCell"/>
</dbReference>
<dbReference type="OrthoDB" id="9774900at2"/>
<comment type="caution">
    <text evidence="7">The sequence shown here is derived from an EMBL/GenBank/DDBJ whole genome shotgun (WGS) entry which is preliminary data.</text>
</comment>
<dbReference type="EMBL" id="QXGH01000023">
    <property type="protein sequence ID" value="RHW25625.1"/>
    <property type="molecule type" value="Genomic_DNA"/>
</dbReference>
<dbReference type="InterPro" id="IPR007343">
    <property type="entry name" value="Uncharacterised_pept_Zn_put"/>
</dbReference>
<name>A0A417XZ50_9ACTN</name>
<evidence type="ECO:0000256" key="1">
    <source>
        <dbReference type="ARBA" id="ARBA00004167"/>
    </source>
</evidence>
<keyword evidence="4 6" id="KW-0472">Membrane</keyword>
<evidence type="ECO:0000256" key="5">
    <source>
        <dbReference type="SAM" id="MobiDB-lite"/>
    </source>
</evidence>
<dbReference type="AlphaFoldDB" id="A0A417XZ50"/>
<comment type="subcellular location">
    <subcellularLocation>
        <location evidence="1">Membrane</location>
        <topology evidence="1">Single-pass membrane protein</topology>
    </subcellularLocation>
</comment>
<organism evidence="7 8">
    <name type="scientific">Nocardioides immobilis</name>
    <dbReference type="NCBI Taxonomy" id="2049295"/>
    <lineage>
        <taxon>Bacteria</taxon>
        <taxon>Bacillati</taxon>
        <taxon>Actinomycetota</taxon>
        <taxon>Actinomycetes</taxon>
        <taxon>Propionibacteriales</taxon>
        <taxon>Nocardioidaceae</taxon>
        <taxon>Nocardioides</taxon>
    </lineage>
</organism>
<protein>
    <submittedName>
        <fullName evidence="7">Peptidase</fullName>
    </submittedName>
</protein>
<evidence type="ECO:0000256" key="6">
    <source>
        <dbReference type="SAM" id="Phobius"/>
    </source>
</evidence>
<feature type="transmembrane region" description="Helical" evidence="6">
    <location>
        <begin position="38"/>
        <end position="56"/>
    </location>
</feature>
<proteinExistence type="predicted"/>
<reference evidence="7 8" key="1">
    <citation type="submission" date="2018-09" db="EMBL/GenBank/DDBJ databases">
        <title>Genome sequencing of Nocardioides immobilis CCTCC AB 2017083 for comparison to Nocardioides silvaticus.</title>
        <authorList>
            <person name="Li C."/>
            <person name="Wang G."/>
        </authorList>
    </citation>
    <scope>NUCLEOTIDE SEQUENCE [LARGE SCALE GENOMIC DNA]</scope>
    <source>
        <strain evidence="7 8">CCTCC AB 2017083</strain>
    </source>
</reference>
<dbReference type="PANTHER" id="PTHR30168:SF0">
    <property type="entry name" value="INNER MEMBRANE PROTEIN"/>
    <property type="match status" value="1"/>
</dbReference>
<dbReference type="PANTHER" id="PTHR30168">
    <property type="entry name" value="PUTATIVE MEMBRANE PROTEIN YPFJ"/>
    <property type="match status" value="1"/>
</dbReference>
<evidence type="ECO:0000256" key="4">
    <source>
        <dbReference type="ARBA" id="ARBA00023136"/>
    </source>
</evidence>
<feature type="compositionally biased region" description="Basic and acidic residues" evidence="5">
    <location>
        <begin position="7"/>
        <end position="16"/>
    </location>
</feature>